<dbReference type="AlphaFoldDB" id="A0A9D5H3T6"/>
<proteinExistence type="predicted"/>
<feature type="region of interest" description="Disordered" evidence="1">
    <location>
        <begin position="136"/>
        <end position="164"/>
    </location>
</feature>
<reference evidence="2" key="1">
    <citation type="submission" date="2021-03" db="EMBL/GenBank/DDBJ databases">
        <authorList>
            <person name="Li Z."/>
            <person name="Yang C."/>
        </authorList>
    </citation>
    <scope>NUCLEOTIDE SEQUENCE</scope>
    <source>
        <strain evidence="2">Dzin_1.0</strain>
        <tissue evidence="2">Leaf</tissue>
    </source>
</reference>
<dbReference type="Proteomes" id="UP001085076">
    <property type="component" value="Miscellaneous, Linkage group lg10"/>
</dbReference>
<feature type="compositionally biased region" description="Basic and acidic residues" evidence="1">
    <location>
        <begin position="151"/>
        <end position="160"/>
    </location>
</feature>
<organism evidence="2 3">
    <name type="scientific">Dioscorea zingiberensis</name>
    <dbReference type="NCBI Taxonomy" id="325984"/>
    <lineage>
        <taxon>Eukaryota</taxon>
        <taxon>Viridiplantae</taxon>
        <taxon>Streptophyta</taxon>
        <taxon>Embryophyta</taxon>
        <taxon>Tracheophyta</taxon>
        <taxon>Spermatophyta</taxon>
        <taxon>Magnoliopsida</taxon>
        <taxon>Liliopsida</taxon>
        <taxon>Dioscoreales</taxon>
        <taxon>Dioscoreaceae</taxon>
        <taxon>Dioscorea</taxon>
    </lineage>
</organism>
<comment type="caution">
    <text evidence="2">The sequence shown here is derived from an EMBL/GenBank/DDBJ whole genome shotgun (WGS) entry which is preliminary data.</text>
</comment>
<dbReference type="EMBL" id="JAGGNH010000010">
    <property type="protein sequence ID" value="KAJ0962268.1"/>
    <property type="molecule type" value="Genomic_DNA"/>
</dbReference>
<name>A0A9D5H3T6_9LILI</name>
<gene>
    <name evidence="2" type="ORF">J5N97_030096</name>
</gene>
<accession>A0A9D5H3T6</accession>
<protein>
    <submittedName>
        <fullName evidence="2">Uncharacterized protein</fullName>
    </submittedName>
</protein>
<keyword evidence="3" id="KW-1185">Reference proteome</keyword>
<reference evidence="2" key="2">
    <citation type="journal article" date="2022" name="Hortic Res">
        <title>The genome of Dioscorea zingiberensis sheds light on the biosynthesis, origin and evolution of the medicinally important diosgenin saponins.</title>
        <authorList>
            <person name="Li Y."/>
            <person name="Tan C."/>
            <person name="Li Z."/>
            <person name="Guo J."/>
            <person name="Li S."/>
            <person name="Chen X."/>
            <person name="Wang C."/>
            <person name="Dai X."/>
            <person name="Yang H."/>
            <person name="Song W."/>
            <person name="Hou L."/>
            <person name="Xu J."/>
            <person name="Tong Z."/>
            <person name="Xu A."/>
            <person name="Yuan X."/>
            <person name="Wang W."/>
            <person name="Yang Q."/>
            <person name="Chen L."/>
            <person name="Sun Z."/>
            <person name="Wang K."/>
            <person name="Pan B."/>
            <person name="Chen J."/>
            <person name="Bao Y."/>
            <person name="Liu F."/>
            <person name="Qi X."/>
            <person name="Gang D.R."/>
            <person name="Wen J."/>
            <person name="Li J."/>
        </authorList>
    </citation>
    <scope>NUCLEOTIDE SEQUENCE</scope>
    <source>
        <strain evidence="2">Dzin_1.0</strain>
    </source>
</reference>
<evidence type="ECO:0000256" key="1">
    <source>
        <dbReference type="SAM" id="MobiDB-lite"/>
    </source>
</evidence>
<evidence type="ECO:0000313" key="2">
    <source>
        <dbReference type="EMBL" id="KAJ0962268.1"/>
    </source>
</evidence>
<sequence>MAPTPPSELWYGCPRPGLTAEPLVAHHRGPLVRGLQLLFDRFGSRLTSLWPPSPAPPPLPSPVLCPSAVAPPPDLRFPPPGSSSRRCTSVAAPLLLSFPLASLPVQRRVRPGYTLIAALASSTSLPPRPSTLIRSPHRLQQSCHGISTPPESRETLDDHPPGFSIYTSRAPEIRRHGMTPESELRHGYLLPVLQLACNLRRRTGDQKSAIPKSFDIPEPLYLTNHRQRRRQSGSCYQATLYLAHRHHCVLLHLFFPLDEFTIEGEREVVMFLLVFLRLVGLRLSRSVVTLSANFRGSIGSENGWRGPWYWNCLNWGGLRLATKRSPVRHSQSPQRTSTRGDGGGGVSWSLCLVPFAMLPLVWETLSPEVVALFLHSKVMILLLALQRFRLPSGVCVVVPPLPRCSSDYAPPFTGFRSDVRRDSLRPPIEKLVPIF</sequence>
<evidence type="ECO:0000313" key="3">
    <source>
        <dbReference type="Proteomes" id="UP001085076"/>
    </source>
</evidence>